<reference evidence="6 7" key="1">
    <citation type="submission" date="2024-01" db="EMBL/GenBank/DDBJ databases">
        <title>Genome insights into Plantactinospora sonchi sp. nov.</title>
        <authorList>
            <person name="Wang L."/>
        </authorList>
    </citation>
    <scope>NUCLEOTIDE SEQUENCE [LARGE SCALE GENOMIC DNA]</scope>
    <source>
        <strain evidence="6 7">NEAU-QY2</strain>
    </source>
</reference>
<dbReference type="PANTHER" id="PTHR30055">
    <property type="entry name" value="HTH-TYPE TRANSCRIPTIONAL REGULATOR RUTR"/>
    <property type="match status" value="1"/>
</dbReference>
<proteinExistence type="predicted"/>
<feature type="DNA-binding region" description="H-T-H motif" evidence="4">
    <location>
        <begin position="39"/>
        <end position="58"/>
    </location>
</feature>
<dbReference type="PROSITE" id="PS50977">
    <property type="entry name" value="HTH_TETR_2"/>
    <property type="match status" value="1"/>
</dbReference>
<dbReference type="InterPro" id="IPR001647">
    <property type="entry name" value="HTH_TetR"/>
</dbReference>
<dbReference type="PRINTS" id="PR00455">
    <property type="entry name" value="HTHTETR"/>
</dbReference>
<keyword evidence="7" id="KW-1185">Reference proteome</keyword>
<feature type="domain" description="HTH tetR-type" evidence="5">
    <location>
        <begin position="16"/>
        <end position="76"/>
    </location>
</feature>
<dbReference type="RefSeq" id="WP_331213042.1">
    <property type="nucleotide sequence ID" value="NZ_JAZGQK010000003.1"/>
</dbReference>
<comment type="caution">
    <text evidence="6">The sequence shown here is derived from an EMBL/GenBank/DDBJ whole genome shotgun (WGS) entry which is preliminary data.</text>
</comment>
<dbReference type="PANTHER" id="PTHR30055:SF234">
    <property type="entry name" value="HTH-TYPE TRANSCRIPTIONAL REGULATOR BETI"/>
    <property type="match status" value="1"/>
</dbReference>
<sequence length="197" mass="22134">MTHTRTPGRTGPRHPGDVRARIQQVALDLFIEEGYDRTSLREIAERVGVTKAALYYHFPAKEDLAESLLDERIAALDALIGWAEQQPDPDRMRPEFLRRYTAGLHGPGRDARIARFLGRNPLVLDLLPAGRQLRDRIDRMFALLGGPDPSPTARLRRILALLCLHLDDLLPAEPARDEPARRDAALTLALETLQTRG</sequence>
<dbReference type="InterPro" id="IPR009057">
    <property type="entry name" value="Homeodomain-like_sf"/>
</dbReference>
<dbReference type="Gene3D" id="1.10.357.10">
    <property type="entry name" value="Tetracycline Repressor, domain 2"/>
    <property type="match status" value="1"/>
</dbReference>
<dbReference type="SUPFAM" id="SSF46689">
    <property type="entry name" value="Homeodomain-like"/>
    <property type="match status" value="1"/>
</dbReference>
<name>A0ABU7RNT1_9ACTN</name>
<dbReference type="InterPro" id="IPR050109">
    <property type="entry name" value="HTH-type_TetR-like_transc_reg"/>
</dbReference>
<dbReference type="PROSITE" id="PS01081">
    <property type="entry name" value="HTH_TETR_1"/>
    <property type="match status" value="1"/>
</dbReference>
<dbReference type="InterPro" id="IPR023772">
    <property type="entry name" value="DNA-bd_HTH_TetR-type_CS"/>
</dbReference>
<dbReference type="EMBL" id="JAZGQK010000003">
    <property type="protein sequence ID" value="MEE6257934.1"/>
    <property type="molecule type" value="Genomic_DNA"/>
</dbReference>
<protein>
    <submittedName>
        <fullName evidence="6">Helix-turn-helix domain-containing protein</fullName>
    </submittedName>
</protein>
<keyword evidence="1" id="KW-0805">Transcription regulation</keyword>
<evidence type="ECO:0000256" key="2">
    <source>
        <dbReference type="ARBA" id="ARBA00023125"/>
    </source>
</evidence>
<accession>A0ABU7RNT1</accession>
<evidence type="ECO:0000313" key="7">
    <source>
        <dbReference type="Proteomes" id="UP001332243"/>
    </source>
</evidence>
<dbReference type="Pfam" id="PF00440">
    <property type="entry name" value="TetR_N"/>
    <property type="match status" value="1"/>
</dbReference>
<keyword evidence="2 4" id="KW-0238">DNA-binding</keyword>
<evidence type="ECO:0000256" key="1">
    <source>
        <dbReference type="ARBA" id="ARBA00023015"/>
    </source>
</evidence>
<evidence type="ECO:0000256" key="3">
    <source>
        <dbReference type="ARBA" id="ARBA00023163"/>
    </source>
</evidence>
<gene>
    <name evidence="6" type="ORF">V1633_05420</name>
</gene>
<evidence type="ECO:0000259" key="5">
    <source>
        <dbReference type="PROSITE" id="PS50977"/>
    </source>
</evidence>
<evidence type="ECO:0000313" key="6">
    <source>
        <dbReference type="EMBL" id="MEE6257934.1"/>
    </source>
</evidence>
<dbReference type="Proteomes" id="UP001332243">
    <property type="component" value="Unassembled WGS sequence"/>
</dbReference>
<organism evidence="6 7">
    <name type="scientific">Plantactinospora sonchi</name>
    <dbReference type="NCBI Taxonomy" id="1544735"/>
    <lineage>
        <taxon>Bacteria</taxon>
        <taxon>Bacillati</taxon>
        <taxon>Actinomycetota</taxon>
        <taxon>Actinomycetes</taxon>
        <taxon>Micromonosporales</taxon>
        <taxon>Micromonosporaceae</taxon>
        <taxon>Plantactinospora</taxon>
    </lineage>
</organism>
<evidence type="ECO:0000256" key="4">
    <source>
        <dbReference type="PROSITE-ProRule" id="PRU00335"/>
    </source>
</evidence>
<keyword evidence="3" id="KW-0804">Transcription</keyword>